<protein>
    <submittedName>
        <fullName evidence="2">Uncharacterized protein LOC142176083</fullName>
    </submittedName>
</protein>
<evidence type="ECO:0000313" key="1">
    <source>
        <dbReference type="Proteomes" id="UP000790787"/>
    </source>
</evidence>
<keyword evidence="1" id="KW-1185">Reference proteome</keyword>
<evidence type="ECO:0000313" key="2">
    <source>
        <dbReference type="RefSeq" id="XP_075099250.1"/>
    </source>
</evidence>
<sequence>MHTSVGRGRGRFRASGSGGQQNRIYALSSRQDLESSPDVVTSILSVFSIDMYALIDLGSTFSYISPFVASKWDREPELLHKSFEVSTLMGESVLVRRVYRSCDVKIHDRHTLANLHELEIVDFDIIMGMDWLASCYANVYCWTKIVRFNFPGDPIIE</sequence>
<dbReference type="Proteomes" id="UP000790787">
    <property type="component" value="Chromosome 22"/>
</dbReference>
<dbReference type="RefSeq" id="XP_075099250.1">
    <property type="nucleotide sequence ID" value="XM_075243149.1"/>
</dbReference>
<accession>A0AC58TPU9</accession>
<gene>
    <name evidence="2" type="primary">LOC142176083</name>
</gene>
<organism evidence="1 2">
    <name type="scientific">Nicotiana tabacum</name>
    <name type="common">Common tobacco</name>
    <dbReference type="NCBI Taxonomy" id="4097"/>
    <lineage>
        <taxon>Eukaryota</taxon>
        <taxon>Viridiplantae</taxon>
        <taxon>Streptophyta</taxon>
        <taxon>Embryophyta</taxon>
        <taxon>Tracheophyta</taxon>
        <taxon>Spermatophyta</taxon>
        <taxon>Magnoliopsida</taxon>
        <taxon>eudicotyledons</taxon>
        <taxon>Gunneridae</taxon>
        <taxon>Pentapetalae</taxon>
        <taxon>asterids</taxon>
        <taxon>lamiids</taxon>
        <taxon>Solanales</taxon>
        <taxon>Solanaceae</taxon>
        <taxon>Nicotianoideae</taxon>
        <taxon>Nicotianeae</taxon>
        <taxon>Nicotiana</taxon>
    </lineage>
</organism>
<name>A0AC58TPU9_TOBAC</name>
<proteinExistence type="predicted"/>
<reference evidence="2" key="2">
    <citation type="submission" date="2025-08" db="UniProtKB">
        <authorList>
            <consortium name="RefSeq"/>
        </authorList>
    </citation>
    <scope>IDENTIFICATION</scope>
    <source>
        <tissue evidence="2">Leaf</tissue>
    </source>
</reference>
<reference evidence="1" key="1">
    <citation type="journal article" date="2014" name="Nat. Commun.">
        <title>The tobacco genome sequence and its comparison with those of tomato and potato.</title>
        <authorList>
            <person name="Sierro N."/>
            <person name="Battey J.N."/>
            <person name="Ouadi S."/>
            <person name="Bakaher N."/>
            <person name="Bovet L."/>
            <person name="Willig A."/>
            <person name="Goepfert S."/>
            <person name="Peitsch M.C."/>
            <person name="Ivanov N.V."/>
        </authorList>
    </citation>
    <scope>NUCLEOTIDE SEQUENCE [LARGE SCALE GENOMIC DNA]</scope>
</reference>